<feature type="compositionally biased region" description="Basic and acidic residues" evidence="1">
    <location>
        <begin position="76"/>
        <end position="97"/>
    </location>
</feature>
<proteinExistence type="predicted"/>
<accession>A0A5B8U649</accession>
<dbReference type="EMBL" id="CP042430">
    <property type="protein sequence ID" value="QEC48563.1"/>
    <property type="molecule type" value="Genomic_DNA"/>
</dbReference>
<feature type="region of interest" description="Disordered" evidence="1">
    <location>
        <begin position="53"/>
        <end position="97"/>
    </location>
</feature>
<dbReference type="Proteomes" id="UP000321805">
    <property type="component" value="Chromosome"/>
</dbReference>
<sequence>MQFASRRCAARELCPQLVVYKRPIGNDQHLSPQRAPRLTARIGRLAKRAPGVGIACHRLPHERSANGRNQQRQASKRIDQSTQDSRDTDHSSNAERYMEGVALVANGIAHINPPLQGSPCGYGRLAGSSRPADV</sequence>
<evidence type="ECO:0000313" key="2">
    <source>
        <dbReference type="EMBL" id="QEC48563.1"/>
    </source>
</evidence>
<keyword evidence="3" id="KW-1185">Reference proteome</keyword>
<organism evidence="2 3">
    <name type="scientific">Baekduia soli</name>
    <dbReference type="NCBI Taxonomy" id="496014"/>
    <lineage>
        <taxon>Bacteria</taxon>
        <taxon>Bacillati</taxon>
        <taxon>Actinomycetota</taxon>
        <taxon>Thermoleophilia</taxon>
        <taxon>Solirubrobacterales</taxon>
        <taxon>Baekduiaceae</taxon>
        <taxon>Baekduia</taxon>
    </lineage>
</organism>
<dbReference type="RefSeq" id="WP_146920246.1">
    <property type="nucleotide sequence ID" value="NZ_CP042430.1"/>
</dbReference>
<evidence type="ECO:0000256" key="1">
    <source>
        <dbReference type="SAM" id="MobiDB-lite"/>
    </source>
</evidence>
<protein>
    <submittedName>
        <fullName evidence="2">Uncharacterized protein</fullName>
    </submittedName>
</protein>
<dbReference type="AlphaFoldDB" id="A0A5B8U649"/>
<feature type="region of interest" description="Disordered" evidence="1">
    <location>
        <begin position="115"/>
        <end position="134"/>
    </location>
</feature>
<evidence type="ECO:0000313" key="3">
    <source>
        <dbReference type="Proteomes" id="UP000321805"/>
    </source>
</evidence>
<gene>
    <name evidence="2" type="ORF">FSW04_13955</name>
</gene>
<dbReference type="KEGG" id="bsol:FSW04_13955"/>
<reference evidence="2 3" key="1">
    <citation type="journal article" date="2018" name="J. Microbiol.">
        <title>Baekduia soli gen. nov., sp. nov., a novel bacterium isolated from the soil of Baekdu Mountain and proposal of a novel family name, Baekduiaceae fam. nov.</title>
        <authorList>
            <person name="An D.S."/>
            <person name="Siddiqi M.Z."/>
            <person name="Kim K.H."/>
            <person name="Yu H.S."/>
            <person name="Im W.T."/>
        </authorList>
    </citation>
    <scope>NUCLEOTIDE SEQUENCE [LARGE SCALE GENOMIC DNA]</scope>
    <source>
        <strain evidence="2 3">BR7-21</strain>
    </source>
</reference>
<name>A0A5B8U649_9ACTN</name>